<proteinExistence type="predicted"/>
<name>A0A7J0BPQ0_9BACT</name>
<comment type="caution">
    <text evidence="1">The sequence shown here is derived from an EMBL/GenBank/DDBJ whole genome shotgun (WGS) entry which is preliminary data.</text>
</comment>
<dbReference type="Proteomes" id="UP000503840">
    <property type="component" value="Unassembled WGS sequence"/>
</dbReference>
<evidence type="ECO:0000313" key="1">
    <source>
        <dbReference type="EMBL" id="GFM35044.1"/>
    </source>
</evidence>
<organism evidence="1 2">
    <name type="scientific">Desulfovibrio subterraneus</name>
    <dbReference type="NCBI Taxonomy" id="2718620"/>
    <lineage>
        <taxon>Bacteria</taxon>
        <taxon>Pseudomonadati</taxon>
        <taxon>Thermodesulfobacteriota</taxon>
        <taxon>Desulfovibrionia</taxon>
        <taxon>Desulfovibrionales</taxon>
        <taxon>Desulfovibrionaceae</taxon>
        <taxon>Desulfovibrio</taxon>
    </lineage>
</organism>
<accession>A0A7J0BPQ0</accession>
<dbReference type="AlphaFoldDB" id="A0A7J0BPQ0"/>
<reference evidence="1 2" key="1">
    <citation type="submission" date="2020-05" db="EMBL/GenBank/DDBJ databases">
        <title>Draft genome sequence of Desulfovibrio sp. strain HN2T.</title>
        <authorList>
            <person name="Ueno A."/>
            <person name="Tamazawa S."/>
            <person name="Tamamura S."/>
            <person name="Murakami T."/>
            <person name="Kiyama T."/>
            <person name="Inomata H."/>
            <person name="Amano Y."/>
            <person name="Miyakawa K."/>
            <person name="Tamaki H."/>
            <person name="Naganuma T."/>
            <person name="Kaneko K."/>
        </authorList>
    </citation>
    <scope>NUCLEOTIDE SEQUENCE [LARGE SCALE GENOMIC DNA]</scope>
    <source>
        <strain evidence="1 2">HN2</strain>
    </source>
</reference>
<dbReference type="EMBL" id="BLVO01000016">
    <property type="protein sequence ID" value="GFM35044.1"/>
    <property type="molecule type" value="Genomic_DNA"/>
</dbReference>
<sequence length="56" mass="5952">MPVAASVFAMIVLPCMLEVQICPMHNPDGRGGADLLPRPLCADKAAKQPHLTVQKA</sequence>
<evidence type="ECO:0000313" key="2">
    <source>
        <dbReference type="Proteomes" id="UP000503840"/>
    </source>
</evidence>
<protein>
    <submittedName>
        <fullName evidence="1">Uncharacterized protein</fullName>
    </submittedName>
</protein>
<keyword evidence="2" id="KW-1185">Reference proteome</keyword>
<gene>
    <name evidence="1" type="ORF">DSM101010T_34090</name>
</gene>